<evidence type="ECO:0000259" key="4">
    <source>
        <dbReference type="PROSITE" id="PS51462"/>
    </source>
</evidence>
<dbReference type="Gene3D" id="3.90.79.10">
    <property type="entry name" value="Nucleoside Triphosphate Pyrophosphohydrolase"/>
    <property type="match status" value="1"/>
</dbReference>
<protein>
    <submittedName>
        <fullName evidence="5">NUDIX domain-containing protein</fullName>
    </submittedName>
</protein>
<dbReference type="PRINTS" id="PR00502">
    <property type="entry name" value="NUDIXFAMILY"/>
</dbReference>
<accession>A0A4R5DSN7</accession>
<evidence type="ECO:0000313" key="6">
    <source>
        <dbReference type="Proteomes" id="UP000294850"/>
    </source>
</evidence>
<dbReference type="Pfam" id="PF00293">
    <property type="entry name" value="NUDIX"/>
    <property type="match status" value="1"/>
</dbReference>
<dbReference type="OrthoDB" id="65827at2"/>
<dbReference type="RefSeq" id="WP_131959758.1">
    <property type="nucleotide sequence ID" value="NZ_SMFL01000006.1"/>
</dbReference>
<sequence length="146" mass="16249">MKVRPSAMILNGESILTLRYNYGNINVYALPGGNPDPGENLAEALKRELTEELGIHTEIGKMVFCGEVIWNEIQKETLHMVFATEILSGVPEPNPDQTTALEMVWLPFSELNHSILYPNVGKFLLGYINGKPEAAHIGVIDQPYIQ</sequence>
<dbReference type="PANTHER" id="PTHR43046:SF16">
    <property type="entry name" value="ADP-RIBOSE PYROPHOSPHATASE YJHB-RELATED"/>
    <property type="match status" value="1"/>
</dbReference>
<dbReference type="InterPro" id="IPR000086">
    <property type="entry name" value="NUDIX_hydrolase_dom"/>
</dbReference>
<dbReference type="InterPro" id="IPR015797">
    <property type="entry name" value="NUDIX_hydrolase-like_dom_sf"/>
</dbReference>
<keyword evidence="2 3" id="KW-0378">Hydrolase</keyword>
<dbReference type="PROSITE" id="PS51462">
    <property type="entry name" value="NUDIX"/>
    <property type="match status" value="1"/>
</dbReference>
<gene>
    <name evidence="5" type="ORF">E0F88_18525</name>
</gene>
<dbReference type="SUPFAM" id="SSF55811">
    <property type="entry name" value="Nudix"/>
    <property type="match status" value="1"/>
</dbReference>
<dbReference type="AlphaFoldDB" id="A0A4R5DSN7"/>
<dbReference type="InterPro" id="IPR020084">
    <property type="entry name" value="NUDIX_hydrolase_CS"/>
</dbReference>
<evidence type="ECO:0000256" key="2">
    <source>
        <dbReference type="ARBA" id="ARBA00022801"/>
    </source>
</evidence>
<organism evidence="5 6">
    <name type="scientific">Dyadobacter psychrotolerans</name>
    <dbReference type="NCBI Taxonomy" id="2541721"/>
    <lineage>
        <taxon>Bacteria</taxon>
        <taxon>Pseudomonadati</taxon>
        <taxon>Bacteroidota</taxon>
        <taxon>Cytophagia</taxon>
        <taxon>Cytophagales</taxon>
        <taxon>Spirosomataceae</taxon>
        <taxon>Dyadobacter</taxon>
    </lineage>
</organism>
<comment type="similarity">
    <text evidence="3">Belongs to the Nudix hydrolase family.</text>
</comment>
<reference evidence="5 6" key="1">
    <citation type="submission" date="2019-03" db="EMBL/GenBank/DDBJ databases">
        <title>Dyadobacter AR-3-6 sp. nov., isolated from arctic soil.</title>
        <authorList>
            <person name="Chaudhary D.K."/>
        </authorList>
    </citation>
    <scope>NUCLEOTIDE SEQUENCE [LARGE SCALE GENOMIC DNA]</scope>
    <source>
        <strain evidence="5 6">AR-3-6</strain>
    </source>
</reference>
<name>A0A4R5DSN7_9BACT</name>
<dbReference type="PANTHER" id="PTHR43046">
    <property type="entry name" value="GDP-MANNOSE MANNOSYL HYDROLASE"/>
    <property type="match status" value="1"/>
</dbReference>
<comment type="caution">
    <text evidence="5">The sequence shown here is derived from an EMBL/GenBank/DDBJ whole genome shotgun (WGS) entry which is preliminary data.</text>
</comment>
<dbReference type="GO" id="GO:0016787">
    <property type="term" value="F:hydrolase activity"/>
    <property type="evidence" value="ECO:0007669"/>
    <property type="project" value="UniProtKB-KW"/>
</dbReference>
<evidence type="ECO:0000256" key="1">
    <source>
        <dbReference type="ARBA" id="ARBA00001946"/>
    </source>
</evidence>
<proteinExistence type="inferred from homology"/>
<dbReference type="InterPro" id="IPR020476">
    <property type="entry name" value="Nudix_hydrolase"/>
</dbReference>
<evidence type="ECO:0000313" key="5">
    <source>
        <dbReference type="EMBL" id="TDE13883.1"/>
    </source>
</evidence>
<dbReference type="Proteomes" id="UP000294850">
    <property type="component" value="Unassembled WGS sequence"/>
</dbReference>
<feature type="domain" description="Nudix hydrolase" evidence="4">
    <location>
        <begin position="1"/>
        <end position="129"/>
    </location>
</feature>
<evidence type="ECO:0000256" key="3">
    <source>
        <dbReference type="RuleBase" id="RU003476"/>
    </source>
</evidence>
<keyword evidence="6" id="KW-1185">Reference proteome</keyword>
<comment type="cofactor">
    <cofactor evidence="1">
        <name>Mg(2+)</name>
        <dbReference type="ChEBI" id="CHEBI:18420"/>
    </cofactor>
</comment>
<dbReference type="PROSITE" id="PS00893">
    <property type="entry name" value="NUDIX_BOX"/>
    <property type="match status" value="1"/>
</dbReference>
<dbReference type="EMBL" id="SMFL01000006">
    <property type="protein sequence ID" value="TDE13883.1"/>
    <property type="molecule type" value="Genomic_DNA"/>
</dbReference>